<dbReference type="Proteomes" id="UP000005156">
    <property type="component" value="Unassembled WGS sequence"/>
</dbReference>
<accession>F3QIW4</accession>
<dbReference type="EMBL" id="AFBP01000018">
    <property type="protein sequence ID" value="EGG56187.1"/>
    <property type="molecule type" value="Genomic_DNA"/>
</dbReference>
<sequence length="59" mass="6813">MNSFFVDNLNRIAEGGWLGQKLSQFQTTLTKNMKSQAKRLLRILPCQMQIILKVKSEES</sequence>
<evidence type="ECO:0000313" key="2">
    <source>
        <dbReference type="Proteomes" id="UP000005156"/>
    </source>
</evidence>
<dbReference type="AlphaFoldDB" id="F3QIW4"/>
<gene>
    <name evidence="1" type="ORF">HMPREF9439_00864</name>
</gene>
<name>F3QIW4_9BURK</name>
<proteinExistence type="predicted"/>
<evidence type="ECO:0000313" key="1">
    <source>
        <dbReference type="EMBL" id="EGG56187.1"/>
    </source>
</evidence>
<protein>
    <submittedName>
        <fullName evidence="1">Uncharacterized protein</fullName>
    </submittedName>
</protein>
<organism evidence="1 2">
    <name type="scientific">Parasutterella excrementihominis YIT 11859</name>
    <dbReference type="NCBI Taxonomy" id="762966"/>
    <lineage>
        <taxon>Bacteria</taxon>
        <taxon>Pseudomonadati</taxon>
        <taxon>Pseudomonadota</taxon>
        <taxon>Betaproteobacteria</taxon>
        <taxon>Burkholderiales</taxon>
        <taxon>Sutterellaceae</taxon>
        <taxon>Parasutterella</taxon>
    </lineage>
</organism>
<keyword evidence="2" id="KW-1185">Reference proteome</keyword>
<dbReference type="HOGENOM" id="CLU_2956420_0_0_4"/>
<reference evidence="1 2" key="1">
    <citation type="submission" date="2011-02" db="EMBL/GenBank/DDBJ databases">
        <authorList>
            <person name="Weinstock G."/>
            <person name="Sodergren E."/>
            <person name="Clifton S."/>
            <person name="Fulton L."/>
            <person name="Fulton B."/>
            <person name="Courtney L."/>
            <person name="Fronick C."/>
            <person name="Harrison M."/>
            <person name="Strong C."/>
            <person name="Farmer C."/>
            <person name="Delahaunty K."/>
            <person name="Markovic C."/>
            <person name="Hall O."/>
            <person name="Minx P."/>
            <person name="Tomlinson C."/>
            <person name="Mitreva M."/>
            <person name="Hou S."/>
            <person name="Chen J."/>
            <person name="Wollam A."/>
            <person name="Pepin K.H."/>
            <person name="Johnson M."/>
            <person name="Bhonagiri V."/>
            <person name="Zhang X."/>
            <person name="Suruliraj S."/>
            <person name="Warren W."/>
            <person name="Chinwalla A."/>
            <person name="Mardis E.R."/>
            <person name="Wilson R.K."/>
        </authorList>
    </citation>
    <scope>NUCLEOTIDE SEQUENCE [LARGE SCALE GENOMIC DNA]</scope>
    <source>
        <strain evidence="1 2">YIT 11859</strain>
    </source>
</reference>
<comment type="caution">
    <text evidence="1">The sequence shown here is derived from an EMBL/GenBank/DDBJ whole genome shotgun (WGS) entry which is preliminary data.</text>
</comment>